<dbReference type="Proteomes" id="UP000238375">
    <property type="component" value="Unassembled WGS sequence"/>
</dbReference>
<dbReference type="EMBL" id="PVTE01000006">
    <property type="protein sequence ID" value="PRY40822.1"/>
    <property type="molecule type" value="Genomic_DNA"/>
</dbReference>
<dbReference type="RefSeq" id="WP_106137269.1">
    <property type="nucleotide sequence ID" value="NZ_PVTE01000006.1"/>
</dbReference>
<proteinExistence type="predicted"/>
<comment type="caution">
    <text evidence="1">The sequence shown here is derived from an EMBL/GenBank/DDBJ whole genome shotgun (WGS) entry which is preliminary data.</text>
</comment>
<name>A0A2T0T582_9BACT</name>
<organism evidence="1 2">
    <name type="scientific">Spirosoma oryzae</name>
    <dbReference type="NCBI Taxonomy" id="1469603"/>
    <lineage>
        <taxon>Bacteria</taxon>
        <taxon>Pseudomonadati</taxon>
        <taxon>Bacteroidota</taxon>
        <taxon>Cytophagia</taxon>
        <taxon>Cytophagales</taxon>
        <taxon>Cytophagaceae</taxon>
        <taxon>Spirosoma</taxon>
    </lineage>
</organism>
<dbReference type="AlphaFoldDB" id="A0A2T0T582"/>
<reference evidence="1 2" key="1">
    <citation type="submission" date="2018-03" db="EMBL/GenBank/DDBJ databases">
        <title>Genomic Encyclopedia of Archaeal and Bacterial Type Strains, Phase II (KMG-II): from individual species to whole genera.</title>
        <authorList>
            <person name="Goeker M."/>
        </authorList>
    </citation>
    <scope>NUCLEOTIDE SEQUENCE [LARGE SCALE GENOMIC DNA]</scope>
    <source>
        <strain evidence="1 2">DSM 28354</strain>
    </source>
</reference>
<evidence type="ECO:0000313" key="2">
    <source>
        <dbReference type="Proteomes" id="UP000238375"/>
    </source>
</evidence>
<sequence length="132" mass="15034">MESLAQYFAVRPADAGNTKMNTLFGISDDRANEFIEAMQQADQAFEEHLDDLGREQYAASEMIAFLLAAVDRVFKPQSQAEGYYVYFALGSRLEQVTSQQVSLPPFDFNEWVAEMQQQREQRPQSKRPIATA</sequence>
<keyword evidence="2" id="KW-1185">Reference proteome</keyword>
<gene>
    <name evidence="1" type="ORF">CLV58_1065</name>
</gene>
<protein>
    <submittedName>
        <fullName evidence="1">Uncharacterized protein</fullName>
    </submittedName>
</protein>
<accession>A0A2T0T582</accession>
<evidence type="ECO:0000313" key="1">
    <source>
        <dbReference type="EMBL" id="PRY40822.1"/>
    </source>
</evidence>